<evidence type="ECO:0000313" key="3">
    <source>
        <dbReference type="EMBL" id="KJF45168.1"/>
    </source>
</evidence>
<evidence type="ECO:0000259" key="2">
    <source>
        <dbReference type="Pfam" id="PF03629"/>
    </source>
</evidence>
<dbReference type="InterPro" id="IPR039329">
    <property type="entry name" value="SIAE"/>
</dbReference>
<dbReference type="Gene3D" id="2.60.120.260">
    <property type="entry name" value="Galactose-binding domain-like"/>
    <property type="match status" value="1"/>
</dbReference>
<accession>A0A0D8JH29</accession>
<dbReference type="GO" id="GO:0005975">
    <property type="term" value="P:carbohydrate metabolic process"/>
    <property type="evidence" value="ECO:0007669"/>
    <property type="project" value="TreeGrafter"/>
</dbReference>
<comment type="caution">
    <text evidence="3">The sequence shown here is derived from an EMBL/GenBank/DDBJ whole genome shotgun (WGS) entry which is preliminary data.</text>
</comment>
<evidence type="ECO:0000313" key="4">
    <source>
        <dbReference type="Proteomes" id="UP000032544"/>
    </source>
</evidence>
<dbReference type="SUPFAM" id="SSF49785">
    <property type="entry name" value="Galactose-binding domain-like"/>
    <property type="match status" value="1"/>
</dbReference>
<sequence length="641" mass="71993">MNRKRIQYSFLGLLLLFLFCGELNATVKLPRLVSNGMVLQRNEPVTIWGWADAGEKIEIEFLGDIFKTKADRNGNWQLELNAMAAGGPYSMTINDVVLNDILVGDVWLASGQSNMELQLRRVMDLYADEILKINTDQIRLFRSSTRENAESEKADYPDGKWLSSTPENIMEFSAVAWFFADKIHQSQDVPVGIISTAIGGSPAEAWLSKDKVTPFLDEWLEQGEKIDSMRAAYIEEHGEIKRYNWGAEVNKNDPGVGKWSKDDVDVSDWPQISLPGYWTDKGVNFWNGSIWFYKEFELDESLAGEEAILRLGRIIDSDSAFVNGTFVGNITYQYPPRIYTIPEGVLKAGTNKVMVRVFNQGGRGGFVEEKPYEVRVGNEVIDITGDWKYHIGAELNPPRTNFGGLGFRPGGLYNSLINPMKEYTVKGVIWYQGETNAGRGFQYRQLFKDLIVDWRDQLDKPALPFLFVQLANLGLPNKQPVENGWAETRDAQRRALELPNTGMAVAFDIGEWNDIHPLNKKEVARRLALEAERVAYGNDELVSAGPLYESMKAEDGSILLTFSSVGSGLFANNKLEGFQIAGEDGEFVWANAVVMSKNTVKVWSRKIKEPVAVRYAWDGNPAGSNLKNKENLPASPFTTED</sequence>
<dbReference type="PATRIC" id="fig|1544798.3.peg.1435"/>
<dbReference type="PANTHER" id="PTHR22901">
    <property type="entry name" value="SIALATE O-ACETYLESTERASE"/>
    <property type="match status" value="1"/>
</dbReference>
<evidence type="ECO:0000256" key="1">
    <source>
        <dbReference type="ARBA" id="ARBA00022801"/>
    </source>
</evidence>
<feature type="domain" description="Sialate O-acetylesterase" evidence="2">
    <location>
        <begin position="104"/>
        <end position="210"/>
    </location>
</feature>
<dbReference type="InterPro" id="IPR013783">
    <property type="entry name" value="Ig-like_fold"/>
</dbReference>
<protein>
    <recommendedName>
        <fullName evidence="2">Sialate O-acetylesterase domain-containing protein</fullName>
    </recommendedName>
</protein>
<reference evidence="3 4" key="1">
    <citation type="submission" date="2014-09" db="EMBL/GenBank/DDBJ databases">
        <title>Draft Genome Sequence of Draconibacterium sp. JN14CK-3.</title>
        <authorList>
            <person name="Dong C."/>
            <person name="Lai Q."/>
            <person name="Shao Z."/>
        </authorList>
    </citation>
    <scope>NUCLEOTIDE SEQUENCE [LARGE SCALE GENOMIC DNA]</scope>
    <source>
        <strain evidence="3 4">JN14CK-3</strain>
    </source>
</reference>
<dbReference type="Proteomes" id="UP000032544">
    <property type="component" value="Unassembled WGS sequence"/>
</dbReference>
<dbReference type="RefSeq" id="WP_045027074.1">
    <property type="nucleotide sequence ID" value="NZ_JRHC01000001.1"/>
</dbReference>
<feature type="domain" description="Sialate O-acetylesterase" evidence="2">
    <location>
        <begin position="411"/>
        <end position="515"/>
    </location>
</feature>
<keyword evidence="1" id="KW-0378">Hydrolase</keyword>
<dbReference type="InterPro" id="IPR008979">
    <property type="entry name" value="Galactose-bd-like_sf"/>
</dbReference>
<dbReference type="AlphaFoldDB" id="A0A0D8JH29"/>
<dbReference type="PANTHER" id="PTHR22901:SF0">
    <property type="entry name" value="SIALATE O-ACETYLESTERASE"/>
    <property type="match status" value="1"/>
</dbReference>
<name>A0A0D8JH29_9BACT</name>
<proteinExistence type="predicted"/>
<dbReference type="GO" id="GO:0001681">
    <property type="term" value="F:sialate O-acetylesterase activity"/>
    <property type="evidence" value="ECO:0007669"/>
    <property type="project" value="InterPro"/>
</dbReference>
<dbReference type="InterPro" id="IPR005181">
    <property type="entry name" value="SASA"/>
</dbReference>
<dbReference type="OrthoDB" id="9816001at2"/>
<dbReference type="Gene3D" id="2.60.40.10">
    <property type="entry name" value="Immunoglobulins"/>
    <property type="match status" value="1"/>
</dbReference>
<dbReference type="Gene3D" id="3.40.50.1110">
    <property type="entry name" value="SGNH hydrolase"/>
    <property type="match status" value="2"/>
</dbReference>
<dbReference type="InterPro" id="IPR036514">
    <property type="entry name" value="SGNH_hydro_sf"/>
</dbReference>
<keyword evidence="4" id="KW-1185">Reference proteome</keyword>
<dbReference type="EMBL" id="JRHC01000001">
    <property type="protein sequence ID" value="KJF45168.1"/>
    <property type="molecule type" value="Genomic_DNA"/>
</dbReference>
<dbReference type="Pfam" id="PF03629">
    <property type="entry name" value="SASA"/>
    <property type="match status" value="2"/>
</dbReference>
<gene>
    <name evidence="3" type="ORF">LH29_07150</name>
</gene>
<dbReference type="SUPFAM" id="SSF52266">
    <property type="entry name" value="SGNH hydrolase"/>
    <property type="match status" value="1"/>
</dbReference>
<dbReference type="STRING" id="1544798.LH29_07150"/>
<organism evidence="3 4">
    <name type="scientific">Draconibacterium sediminis</name>
    <dbReference type="NCBI Taxonomy" id="1544798"/>
    <lineage>
        <taxon>Bacteria</taxon>
        <taxon>Pseudomonadati</taxon>
        <taxon>Bacteroidota</taxon>
        <taxon>Bacteroidia</taxon>
        <taxon>Marinilabiliales</taxon>
        <taxon>Prolixibacteraceae</taxon>
        <taxon>Draconibacterium</taxon>
    </lineage>
</organism>